<organism evidence="1 2">
    <name type="scientific">Pelagicoccus albus</name>
    <dbReference type="NCBI Taxonomy" id="415222"/>
    <lineage>
        <taxon>Bacteria</taxon>
        <taxon>Pseudomonadati</taxon>
        <taxon>Verrucomicrobiota</taxon>
        <taxon>Opitutia</taxon>
        <taxon>Puniceicoccales</taxon>
        <taxon>Pelagicoccaceae</taxon>
        <taxon>Pelagicoccus</taxon>
    </lineage>
</organism>
<comment type="caution">
    <text evidence="1">The sequence shown here is derived from an EMBL/GenBank/DDBJ whole genome shotgun (WGS) entry which is preliminary data.</text>
</comment>
<protein>
    <submittedName>
        <fullName evidence="1">Uncharacterized protein</fullName>
    </submittedName>
</protein>
<keyword evidence="2" id="KW-1185">Reference proteome</keyword>
<dbReference type="AlphaFoldDB" id="A0A7X1E6Z8"/>
<evidence type="ECO:0000313" key="2">
    <source>
        <dbReference type="Proteomes" id="UP000526501"/>
    </source>
</evidence>
<accession>A0A7X1E6Z8</accession>
<name>A0A7X1E6Z8_9BACT</name>
<sequence>METKTSSSDPTDKARLHYSGVRLWGGETDKTGQGIPSLGADPGMSFATNNALYVLGHFNADGTMHKSNTANNSTVVPEYGEVPVALYGDSVTILSEDWDDSDTSKKPKAASTEIAAAIVSGIIPSNAANNGASSGGVHNFPRMLEGWGGRDLYIRGALVCLYESEVDDSLWRIDYYAPPSRNWGFSEQFMNGTFPPGTPLIRTYRRINYKNLTQSQYEAAIASLPWSVSP</sequence>
<evidence type="ECO:0000313" key="1">
    <source>
        <dbReference type="EMBL" id="MBC2604656.1"/>
    </source>
</evidence>
<reference evidence="1 2" key="1">
    <citation type="submission" date="2020-07" db="EMBL/GenBank/DDBJ databases">
        <authorList>
            <person name="Feng X."/>
        </authorList>
    </citation>
    <scope>NUCLEOTIDE SEQUENCE [LARGE SCALE GENOMIC DNA]</scope>
    <source>
        <strain evidence="1 2">JCM23202</strain>
    </source>
</reference>
<dbReference type="RefSeq" id="WP_185658547.1">
    <property type="nucleotide sequence ID" value="NZ_CAWPOO010000001.1"/>
</dbReference>
<proteinExistence type="predicted"/>
<dbReference type="EMBL" id="JACHVC010000001">
    <property type="protein sequence ID" value="MBC2604656.1"/>
    <property type="molecule type" value="Genomic_DNA"/>
</dbReference>
<gene>
    <name evidence="1" type="ORF">H5P27_01165</name>
</gene>
<dbReference type="Proteomes" id="UP000526501">
    <property type="component" value="Unassembled WGS sequence"/>
</dbReference>